<dbReference type="SMART" id="SM00487">
    <property type="entry name" value="DEXDc"/>
    <property type="match status" value="1"/>
</dbReference>
<name>A0AAD5DGY6_9CHLO</name>
<feature type="compositionally biased region" description="Low complexity" evidence="2">
    <location>
        <begin position="797"/>
        <end position="806"/>
    </location>
</feature>
<evidence type="ECO:0000259" key="3">
    <source>
        <dbReference type="PROSITE" id="PS51192"/>
    </source>
</evidence>
<evidence type="ECO:0000259" key="4">
    <source>
        <dbReference type="PROSITE" id="PS51194"/>
    </source>
</evidence>
<dbReference type="SMART" id="SM00490">
    <property type="entry name" value="HELICc"/>
    <property type="match status" value="1"/>
</dbReference>
<dbReference type="GO" id="GO:0045003">
    <property type="term" value="P:double-strand break repair via synthesis-dependent strand annealing"/>
    <property type="evidence" value="ECO:0007669"/>
    <property type="project" value="TreeGrafter"/>
</dbReference>
<dbReference type="PANTHER" id="PTHR45629:SF7">
    <property type="entry name" value="DNA EXCISION REPAIR PROTEIN ERCC-6-RELATED"/>
    <property type="match status" value="1"/>
</dbReference>
<dbReference type="Proteomes" id="UP001205105">
    <property type="component" value="Unassembled WGS sequence"/>
</dbReference>
<dbReference type="CDD" id="cd18793">
    <property type="entry name" value="SF2_C_SNF"/>
    <property type="match status" value="1"/>
</dbReference>
<feature type="compositionally biased region" description="Acidic residues" evidence="2">
    <location>
        <begin position="16"/>
        <end position="35"/>
    </location>
</feature>
<organism evidence="5 6">
    <name type="scientific">Chlorella ohadii</name>
    <dbReference type="NCBI Taxonomy" id="2649997"/>
    <lineage>
        <taxon>Eukaryota</taxon>
        <taxon>Viridiplantae</taxon>
        <taxon>Chlorophyta</taxon>
        <taxon>core chlorophytes</taxon>
        <taxon>Trebouxiophyceae</taxon>
        <taxon>Chlorellales</taxon>
        <taxon>Chlorellaceae</taxon>
        <taxon>Chlorella clade</taxon>
        <taxon>Chlorella</taxon>
    </lineage>
</organism>
<dbReference type="CDD" id="cd18004">
    <property type="entry name" value="DEXHc_RAD54"/>
    <property type="match status" value="1"/>
</dbReference>
<dbReference type="PANTHER" id="PTHR45629">
    <property type="entry name" value="SNF2/RAD54 FAMILY MEMBER"/>
    <property type="match status" value="1"/>
</dbReference>
<evidence type="ECO:0000313" key="5">
    <source>
        <dbReference type="EMBL" id="KAI7837857.1"/>
    </source>
</evidence>
<accession>A0AAD5DGY6</accession>
<protein>
    <submittedName>
        <fullName evidence="5">Uncharacterized protein</fullName>
    </submittedName>
</protein>
<dbReference type="PROSITE" id="PS51192">
    <property type="entry name" value="HELICASE_ATP_BIND_1"/>
    <property type="match status" value="1"/>
</dbReference>
<feature type="region of interest" description="Disordered" evidence="2">
    <location>
        <begin position="958"/>
        <end position="1000"/>
    </location>
</feature>
<sequence length="1087" mass="116331">MSSSESELSEASEPPSSDEEYEEEAESAAESESDEGGSSGGEEGTTAADAANGDDAACDDDPAAAGAAGEEEDVETTQAALEERRQQNIRALVSGADLNCRRAALMPRLLTVQQAAVVLRRPFRPPLPNAPAVSESLKRKLAARRAFVPWGGGKFVPLKLKAPPKEPLPTLEEPFGAAPTAAAAAAEPAVVLPPGVEPLVLWEPPAGVEGQPVRVDDMLTQYLRPHQREGVAFMFECVCGLRKFDGQGCILADDMGLGKTLQGISLLWTLVSSKGHSLLGGEPIAKRVIICCPTSLVGNWDSECQKWLKGRVRTLPLCESSREEALASISQFLSPRNPYQVMIVSYETFRLHAERFTTPGTCDLLICDEAHRLKNDATLTNRALDSLACRRRVLLSGTPLQNRLDEFYAMVSFCNPGVLGSPAQFRRHFEAPILAGREPDASEEEVQLCQERTAELSALVNEFILRRTNTLLSQHLPPKVVEIVCCKMTPLQLALYCHFLESKATRSLFATQKSAKVLSAITSLRKLLNHPKLIWDALNSNAHGKEGSKEAAGFEGCADFFPPGIFGGGRHGRGGGFSPGWELQSGKFAVLAGMLELLRTCTRDRIVVVSNYTQTLDLVSQLCRDRGYPFVRLDGSTTIKKRNKLVKDFNDPSQNQFAFLLSSKAGGCGLNLIGGNRLVLFDDKQAAARVWRDGQKKKVYVYRFMATGTIEEKVYQRQLSKEGLQQVVDTKAGGKPAGPNLMSMDELRDLFSYDPDTLSTTYDSIGEEEEEEEGEVFSDSEDEEVVILDSEEEEQEQQQPQHVQPPASGGKAQGGAGDSEGEGWSSDECGGSPAGAAAAADSPLPPTQPQEGAAEEREQGPAHPLPPAQQQQQDEPAAAGGQQQAAATEQQQQQFVPTGVLKRTGATLHKEQVGKPGEEQLKLWGHHSSTATVPDQVMQQIGDEWVSFVFSLQVDGRPVDPEPPLAPLAQQPGGAAPGGHARRPGGVRPALVGGAAPGGEMKRPVAAAVAAQQHTAAAPAAATVAAAPVLGAVSKENAASNAVPAAGQRMGSRLALPERPKPAAAAKPTAQPQRAAVIISDSEDDFK</sequence>
<dbReference type="InterPro" id="IPR027417">
    <property type="entry name" value="P-loop_NTPase"/>
</dbReference>
<dbReference type="GO" id="GO:0016787">
    <property type="term" value="F:hydrolase activity"/>
    <property type="evidence" value="ECO:0007669"/>
    <property type="project" value="UniProtKB-KW"/>
</dbReference>
<feature type="compositionally biased region" description="Low complexity" evidence="2">
    <location>
        <begin position="830"/>
        <end position="842"/>
    </location>
</feature>
<dbReference type="AlphaFoldDB" id="A0AAD5DGY6"/>
<feature type="compositionally biased region" description="Acidic residues" evidence="2">
    <location>
        <begin position="765"/>
        <end position="796"/>
    </location>
</feature>
<dbReference type="SUPFAM" id="SSF52540">
    <property type="entry name" value="P-loop containing nucleoside triphosphate hydrolases"/>
    <property type="match status" value="2"/>
</dbReference>
<feature type="compositionally biased region" description="Low complexity" evidence="2">
    <location>
        <begin position="44"/>
        <end position="55"/>
    </location>
</feature>
<feature type="compositionally biased region" description="Low complexity" evidence="2">
    <location>
        <begin position="1"/>
        <end position="15"/>
    </location>
</feature>
<dbReference type="GO" id="GO:0015616">
    <property type="term" value="F:DNA translocase activity"/>
    <property type="evidence" value="ECO:0007669"/>
    <property type="project" value="TreeGrafter"/>
</dbReference>
<dbReference type="GO" id="GO:0007131">
    <property type="term" value="P:reciprocal meiotic recombination"/>
    <property type="evidence" value="ECO:0007669"/>
    <property type="project" value="TreeGrafter"/>
</dbReference>
<feature type="domain" description="Helicase C-terminal" evidence="4">
    <location>
        <begin position="593"/>
        <end position="742"/>
    </location>
</feature>
<dbReference type="Gene3D" id="1.20.120.850">
    <property type="entry name" value="SWI2/SNF2 ATPases, N-terminal domain"/>
    <property type="match status" value="1"/>
</dbReference>
<dbReference type="EMBL" id="JADXDR010000142">
    <property type="protein sequence ID" value="KAI7837857.1"/>
    <property type="molecule type" value="Genomic_DNA"/>
</dbReference>
<feature type="region of interest" description="Disordered" evidence="2">
    <location>
        <begin position="1059"/>
        <end position="1087"/>
    </location>
</feature>
<evidence type="ECO:0000256" key="1">
    <source>
        <dbReference type="ARBA" id="ARBA00022801"/>
    </source>
</evidence>
<dbReference type="FunFam" id="3.40.50.10810:FF:000021">
    <property type="entry name" value="DNA repair and recombination protein RAD54"/>
    <property type="match status" value="1"/>
</dbReference>
<feature type="compositionally biased region" description="Low complexity" evidence="2">
    <location>
        <begin position="1062"/>
        <end position="1076"/>
    </location>
</feature>
<dbReference type="GO" id="GO:0005524">
    <property type="term" value="F:ATP binding"/>
    <property type="evidence" value="ECO:0007669"/>
    <property type="project" value="InterPro"/>
</dbReference>
<feature type="region of interest" description="Disordered" evidence="2">
    <location>
        <begin position="1"/>
        <end position="73"/>
    </location>
</feature>
<proteinExistence type="predicted"/>
<dbReference type="InterPro" id="IPR049730">
    <property type="entry name" value="SNF2/RAD54-like_C"/>
</dbReference>
<dbReference type="GO" id="GO:0005634">
    <property type="term" value="C:nucleus"/>
    <property type="evidence" value="ECO:0007669"/>
    <property type="project" value="TreeGrafter"/>
</dbReference>
<dbReference type="Gene3D" id="3.40.50.10810">
    <property type="entry name" value="Tandem AAA-ATPase domain"/>
    <property type="match status" value="1"/>
</dbReference>
<reference evidence="5" key="1">
    <citation type="submission" date="2020-11" db="EMBL/GenBank/DDBJ databases">
        <title>Chlorella ohadii genome sequencing and assembly.</title>
        <authorList>
            <person name="Murik O."/>
            <person name="Treves H."/>
            <person name="Kedem I."/>
            <person name="Shotland Y."/>
            <person name="Kaplan A."/>
        </authorList>
    </citation>
    <scope>NUCLEOTIDE SEQUENCE</scope>
    <source>
        <strain evidence="5">1</strain>
    </source>
</reference>
<keyword evidence="1" id="KW-0378">Hydrolase</keyword>
<evidence type="ECO:0000256" key="2">
    <source>
        <dbReference type="SAM" id="MobiDB-lite"/>
    </source>
</evidence>
<gene>
    <name evidence="5" type="ORF">COHA_008344</name>
</gene>
<dbReference type="InterPro" id="IPR001650">
    <property type="entry name" value="Helicase_C-like"/>
</dbReference>
<dbReference type="InterPro" id="IPR000330">
    <property type="entry name" value="SNF2_N"/>
</dbReference>
<dbReference type="Gene3D" id="3.40.50.300">
    <property type="entry name" value="P-loop containing nucleotide triphosphate hydrolases"/>
    <property type="match status" value="1"/>
</dbReference>
<evidence type="ECO:0000313" key="6">
    <source>
        <dbReference type="Proteomes" id="UP001205105"/>
    </source>
</evidence>
<dbReference type="InterPro" id="IPR014001">
    <property type="entry name" value="Helicase_ATP-bd"/>
</dbReference>
<dbReference type="InterPro" id="IPR050496">
    <property type="entry name" value="SNF2_RAD54_helicase_repair"/>
</dbReference>
<feature type="domain" description="Helicase ATP-binding" evidence="3">
    <location>
        <begin position="240"/>
        <end position="417"/>
    </location>
</feature>
<keyword evidence="6" id="KW-1185">Reference proteome</keyword>
<dbReference type="InterPro" id="IPR038718">
    <property type="entry name" value="SNF2-like_sf"/>
</dbReference>
<feature type="region of interest" description="Disordered" evidence="2">
    <location>
        <begin position="753"/>
        <end position="916"/>
    </location>
</feature>
<dbReference type="Pfam" id="PF00271">
    <property type="entry name" value="Helicase_C"/>
    <property type="match status" value="1"/>
</dbReference>
<dbReference type="Pfam" id="PF00176">
    <property type="entry name" value="SNF2-rel_dom"/>
    <property type="match status" value="1"/>
</dbReference>
<feature type="compositionally biased region" description="Low complexity" evidence="2">
    <location>
        <begin position="868"/>
        <end position="894"/>
    </location>
</feature>
<dbReference type="PROSITE" id="PS51194">
    <property type="entry name" value="HELICASE_CTER"/>
    <property type="match status" value="1"/>
</dbReference>
<comment type="caution">
    <text evidence="5">The sequence shown here is derived from an EMBL/GenBank/DDBJ whole genome shotgun (WGS) entry which is preliminary data.</text>
</comment>